<dbReference type="eggNOG" id="COG0346">
    <property type="taxonomic scope" value="Bacteria"/>
</dbReference>
<keyword evidence="2" id="KW-0223">Dioxygenase</keyword>
<dbReference type="PANTHER" id="PTHR39175">
    <property type="entry name" value="FAMILY PROTEIN, PUTATIVE (AFU_ORTHOLOGUE AFUA_3G15060)-RELATED"/>
    <property type="match status" value="1"/>
</dbReference>
<name>B9L5F9_THERP</name>
<evidence type="ECO:0000259" key="1">
    <source>
        <dbReference type="PROSITE" id="PS51819"/>
    </source>
</evidence>
<keyword evidence="2" id="KW-0560">Oxidoreductase</keyword>
<protein>
    <submittedName>
        <fullName evidence="2">Glyoxalase/bleomycin resistance protein/dioxygenase</fullName>
    </submittedName>
</protein>
<dbReference type="InterPro" id="IPR004360">
    <property type="entry name" value="Glyas_Fos-R_dOase_dom"/>
</dbReference>
<dbReference type="HOGENOM" id="CLU_140387_0_0_0"/>
<dbReference type="KEGG" id="tro:trd_A0086"/>
<dbReference type="PROSITE" id="PS51819">
    <property type="entry name" value="VOC"/>
    <property type="match status" value="1"/>
</dbReference>
<dbReference type="OrthoDB" id="9813630at2"/>
<reference evidence="2 3" key="1">
    <citation type="journal article" date="2009" name="PLoS ONE">
        <title>Complete genome sequence of the aerobic CO-oxidizing thermophile Thermomicrobium roseum.</title>
        <authorList>
            <person name="Wu D."/>
            <person name="Raymond J."/>
            <person name="Wu M."/>
            <person name="Chatterji S."/>
            <person name="Ren Q."/>
            <person name="Graham J.E."/>
            <person name="Bryant D.A."/>
            <person name="Robb F."/>
            <person name="Colman A."/>
            <person name="Tallon L.J."/>
            <person name="Badger J.H."/>
            <person name="Madupu R."/>
            <person name="Ward N.L."/>
            <person name="Eisen J.A."/>
        </authorList>
    </citation>
    <scope>NUCLEOTIDE SEQUENCE [LARGE SCALE GENOMIC DNA]</scope>
    <source>
        <strain evidence="3">ATCC 27502 / DSM 5159 / P-2</strain>
        <plasmid evidence="2">unnamed</plasmid>
    </source>
</reference>
<sequence length="129" mass="14497">MVALRRIQHVSITAPLDGAERARAFYNGVLGLREKPVPETLAGLNILLWFDVGPSELHIVAEDDETRGRSRRHVCFEVDDLAAVRARLSEAGYQPYDAAPIPGRPRFFCRDPFGNLLEFMVFAEEGSER</sequence>
<dbReference type="AlphaFoldDB" id="B9L5F9"/>
<dbReference type="SUPFAM" id="SSF54593">
    <property type="entry name" value="Glyoxalase/Bleomycin resistance protein/Dihydroxybiphenyl dioxygenase"/>
    <property type="match status" value="1"/>
</dbReference>
<proteinExistence type="predicted"/>
<geneLocation type="plasmid" evidence="3">
    <name>Tros</name>
</geneLocation>
<organism evidence="2 3">
    <name type="scientific">Thermomicrobium roseum (strain ATCC 27502 / DSM 5159 / P-2)</name>
    <dbReference type="NCBI Taxonomy" id="309801"/>
    <lineage>
        <taxon>Bacteria</taxon>
        <taxon>Pseudomonadati</taxon>
        <taxon>Thermomicrobiota</taxon>
        <taxon>Thermomicrobia</taxon>
        <taxon>Thermomicrobiales</taxon>
        <taxon>Thermomicrobiaceae</taxon>
        <taxon>Thermomicrobium</taxon>
    </lineage>
</organism>
<accession>B9L5F9</accession>
<evidence type="ECO:0000313" key="3">
    <source>
        <dbReference type="Proteomes" id="UP000000447"/>
    </source>
</evidence>
<keyword evidence="2" id="KW-0614">Plasmid</keyword>
<gene>
    <name evidence="2" type="ordered locus">trd_A0086</name>
</gene>
<evidence type="ECO:0000313" key="2">
    <source>
        <dbReference type="EMBL" id="ACM06849.1"/>
    </source>
</evidence>
<keyword evidence="3" id="KW-1185">Reference proteome</keyword>
<dbReference type="RefSeq" id="WP_012642836.1">
    <property type="nucleotide sequence ID" value="NC_011961.1"/>
</dbReference>
<feature type="domain" description="VOC" evidence="1">
    <location>
        <begin position="6"/>
        <end position="122"/>
    </location>
</feature>
<dbReference type="InterPro" id="IPR029068">
    <property type="entry name" value="Glyas_Bleomycin-R_OHBP_Dase"/>
</dbReference>
<dbReference type="PANTHER" id="PTHR39175:SF1">
    <property type="entry name" value="FAMILY PROTEIN, PUTATIVE (AFU_ORTHOLOGUE AFUA_3G15060)-RELATED"/>
    <property type="match status" value="1"/>
</dbReference>
<dbReference type="Gene3D" id="3.10.180.10">
    <property type="entry name" value="2,3-Dihydroxybiphenyl 1,2-Dioxygenase, domain 1"/>
    <property type="match status" value="1"/>
</dbReference>
<dbReference type="Pfam" id="PF00903">
    <property type="entry name" value="Glyoxalase"/>
    <property type="match status" value="1"/>
</dbReference>
<dbReference type="GO" id="GO:0051213">
    <property type="term" value="F:dioxygenase activity"/>
    <property type="evidence" value="ECO:0007669"/>
    <property type="project" value="UniProtKB-KW"/>
</dbReference>
<dbReference type="Proteomes" id="UP000000447">
    <property type="component" value="Plasmid unnamed"/>
</dbReference>
<dbReference type="EMBL" id="CP001276">
    <property type="protein sequence ID" value="ACM06849.1"/>
    <property type="molecule type" value="Genomic_DNA"/>
</dbReference>
<dbReference type="InterPro" id="IPR037523">
    <property type="entry name" value="VOC_core"/>
</dbReference>